<sequence>MKITKSPVDQRKPFLYLSINICTETREKFRRHPGVPVLDSCWGRLDVHDDVSRVLLSVHTRFVGLDSGLESTLSGRVLDHPVQSLGISVPVAPSDIATGVSLFAPEGGSSVSVGLIGHGKRLGGL</sequence>
<protein>
    <submittedName>
        <fullName evidence="1">Uncharacterized protein</fullName>
    </submittedName>
</protein>
<keyword evidence="2" id="KW-1185">Reference proteome</keyword>
<organism evidence="1 2">
    <name type="scientific">Caerostris darwini</name>
    <dbReference type="NCBI Taxonomy" id="1538125"/>
    <lineage>
        <taxon>Eukaryota</taxon>
        <taxon>Metazoa</taxon>
        <taxon>Ecdysozoa</taxon>
        <taxon>Arthropoda</taxon>
        <taxon>Chelicerata</taxon>
        <taxon>Arachnida</taxon>
        <taxon>Araneae</taxon>
        <taxon>Araneomorphae</taxon>
        <taxon>Entelegynae</taxon>
        <taxon>Araneoidea</taxon>
        <taxon>Araneidae</taxon>
        <taxon>Caerostris</taxon>
    </lineage>
</organism>
<dbReference type="AlphaFoldDB" id="A0AAV4SB69"/>
<evidence type="ECO:0000313" key="1">
    <source>
        <dbReference type="EMBL" id="GIY30436.1"/>
    </source>
</evidence>
<comment type="caution">
    <text evidence="1">The sequence shown here is derived from an EMBL/GenBank/DDBJ whole genome shotgun (WGS) entry which is preliminary data.</text>
</comment>
<gene>
    <name evidence="1" type="ORF">CDAR_375921</name>
</gene>
<evidence type="ECO:0000313" key="2">
    <source>
        <dbReference type="Proteomes" id="UP001054837"/>
    </source>
</evidence>
<dbReference type="Proteomes" id="UP001054837">
    <property type="component" value="Unassembled WGS sequence"/>
</dbReference>
<reference evidence="1 2" key="1">
    <citation type="submission" date="2021-06" db="EMBL/GenBank/DDBJ databases">
        <title>Caerostris darwini draft genome.</title>
        <authorList>
            <person name="Kono N."/>
            <person name="Arakawa K."/>
        </authorList>
    </citation>
    <scope>NUCLEOTIDE SEQUENCE [LARGE SCALE GENOMIC DNA]</scope>
</reference>
<name>A0AAV4SB69_9ARAC</name>
<dbReference type="EMBL" id="BPLQ01007491">
    <property type="protein sequence ID" value="GIY30436.1"/>
    <property type="molecule type" value="Genomic_DNA"/>
</dbReference>
<accession>A0AAV4SB69</accession>
<proteinExistence type="predicted"/>